<dbReference type="Pfam" id="PF13632">
    <property type="entry name" value="Glyco_trans_2_3"/>
    <property type="match status" value="1"/>
</dbReference>
<dbReference type="InterPro" id="IPR029044">
    <property type="entry name" value="Nucleotide-diphossugar_trans"/>
</dbReference>
<feature type="domain" description="Glycosyltransferase 2-like" evidence="9">
    <location>
        <begin position="367"/>
        <end position="590"/>
    </location>
</feature>
<evidence type="ECO:0000256" key="5">
    <source>
        <dbReference type="ARBA" id="ARBA00022989"/>
    </source>
</evidence>
<proteinExistence type="predicted"/>
<dbReference type="PANTHER" id="PTHR43867:SF2">
    <property type="entry name" value="CELLULOSE SYNTHASE CATALYTIC SUBUNIT A [UDP-FORMING]"/>
    <property type="match status" value="1"/>
</dbReference>
<feature type="region of interest" description="Disordered" evidence="7">
    <location>
        <begin position="1"/>
        <end position="30"/>
    </location>
</feature>
<feature type="transmembrane region" description="Helical" evidence="8">
    <location>
        <begin position="553"/>
        <end position="572"/>
    </location>
</feature>
<dbReference type="GO" id="GO:0005886">
    <property type="term" value="C:plasma membrane"/>
    <property type="evidence" value="ECO:0007669"/>
    <property type="project" value="TreeGrafter"/>
</dbReference>
<sequence length="792" mass="87939">MSKSTHAPSARPRQWGSERNRTPLPTVHTRPSDAKILWGRIAIVVTISAWLVYLVTTILRQFLEYGTDNFRLSLEAISYLVVVTFLTFSALMYLVARQGALRRFRDHVRVPRAELDRHFGDHAHGGMTVLVPSYAEEPAVVRKTLWSAALQEYPALRVVLLLDDPPQPKDPATAARLEATRAIAPGIAEALSVPAARFSDALLSFEHELLASGVPSADAVQRLAREYRHAVGWLRGMAEAEDHEDHVDTFFIEQVLGGLADDLALTAAALDAALDGAEPDSRSVIAAERMLELHRRLVWIFTADTATFERKQYASLSHEANKAMNLNSYIGLMGGRYREEHTPAGVILRPVSGTQRTDLVVPNAEYLLTLDADSLLLRDYCLRLVHFLEQPDNARVAVTQTPYSSFRGSPTRIERLAGATTDIQHILHQGLSEYDATFWVGANAVIRMEALDDILEIETVGGFEIRRYVQDRTVIEDTESSVDLGQHGWTLVNYPERLSYSATPPDFGSLIVQRRRWANGGLLILPKLFTQMRARKRAGRPVRLTEAMLRINYMASIAWASFGLVFLLAYPYDSKLLSPLVLVAALPYFLAQASDLRACGYKGLDILRIYGFNLILLPVNLAGVLKSIEQSLTGKKIPFARTPKVRDRTAAQLLYVVAPFGIVAFSVLTVWRNVVDQNWGNAAFAGFNAITAMWAIVGNIGIRASLADTWLGLTDWMWVDRRTPAERADERVAATGAGTAVDDFDWQEALYNGHAAAGEELHRRSARRSRGGRPATRRAPSRETASNGRRAA</sequence>
<evidence type="ECO:0000256" key="8">
    <source>
        <dbReference type="SAM" id="Phobius"/>
    </source>
</evidence>
<comment type="caution">
    <text evidence="10">The sequence shown here is derived from an EMBL/GenBank/DDBJ whole genome shotgun (WGS) entry which is preliminary data.</text>
</comment>
<evidence type="ECO:0000256" key="6">
    <source>
        <dbReference type="ARBA" id="ARBA00023136"/>
    </source>
</evidence>
<dbReference type="SUPFAM" id="SSF53448">
    <property type="entry name" value="Nucleotide-diphospho-sugar transferases"/>
    <property type="match status" value="1"/>
</dbReference>
<dbReference type="AlphaFoldDB" id="A0AA41XHU1"/>
<dbReference type="GO" id="GO:0016758">
    <property type="term" value="F:hexosyltransferase activity"/>
    <property type="evidence" value="ECO:0007669"/>
    <property type="project" value="TreeGrafter"/>
</dbReference>
<feature type="compositionally biased region" description="Polar residues" evidence="7">
    <location>
        <begin position="783"/>
        <end position="792"/>
    </location>
</feature>
<protein>
    <submittedName>
        <fullName evidence="10">Glycosyltransferase family 2 protein</fullName>
    </submittedName>
</protein>
<evidence type="ECO:0000313" key="10">
    <source>
        <dbReference type="EMBL" id="MCS5725261.1"/>
    </source>
</evidence>
<feature type="transmembrane region" description="Helical" evidence="8">
    <location>
        <begin position="609"/>
        <end position="628"/>
    </location>
</feature>
<keyword evidence="3" id="KW-0808">Transferase</keyword>
<feature type="region of interest" description="Disordered" evidence="7">
    <location>
        <begin position="757"/>
        <end position="792"/>
    </location>
</feature>
<feature type="transmembrane region" description="Helical" evidence="8">
    <location>
        <begin position="649"/>
        <end position="671"/>
    </location>
</feature>
<dbReference type="PANTHER" id="PTHR43867">
    <property type="entry name" value="CELLULOSE SYNTHASE CATALYTIC SUBUNIT A [UDP-FORMING]"/>
    <property type="match status" value="1"/>
</dbReference>
<feature type="transmembrane region" description="Helical" evidence="8">
    <location>
        <begin position="37"/>
        <end position="56"/>
    </location>
</feature>
<evidence type="ECO:0000259" key="9">
    <source>
        <dbReference type="Pfam" id="PF13632"/>
    </source>
</evidence>
<accession>A0AA41XHU1</accession>
<evidence type="ECO:0000256" key="1">
    <source>
        <dbReference type="ARBA" id="ARBA00004141"/>
    </source>
</evidence>
<comment type="subcellular location">
    <subcellularLocation>
        <location evidence="1">Membrane</location>
        <topology evidence="1">Multi-pass membrane protein</topology>
    </subcellularLocation>
</comment>
<reference evidence="10" key="1">
    <citation type="submission" date="2022-08" db="EMBL/GenBank/DDBJ databases">
        <authorList>
            <person name="Deng Y."/>
            <person name="Han X.-F."/>
            <person name="Zhang Y.-Q."/>
        </authorList>
    </citation>
    <scope>NUCLEOTIDE SEQUENCE</scope>
    <source>
        <strain evidence="10">CPCC 203407</strain>
    </source>
</reference>
<evidence type="ECO:0000256" key="3">
    <source>
        <dbReference type="ARBA" id="ARBA00022679"/>
    </source>
</evidence>
<dbReference type="RefSeq" id="WP_259525735.1">
    <property type="nucleotide sequence ID" value="NZ_JANLCK010000002.1"/>
</dbReference>
<dbReference type="Proteomes" id="UP001165587">
    <property type="component" value="Unassembled WGS sequence"/>
</dbReference>
<evidence type="ECO:0000256" key="7">
    <source>
        <dbReference type="SAM" id="MobiDB-lite"/>
    </source>
</evidence>
<dbReference type="Gene3D" id="3.90.550.10">
    <property type="entry name" value="Spore Coat Polysaccharide Biosynthesis Protein SpsA, Chain A"/>
    <property type="match status" value="1"/>
</dbReference>
<keyword evidence="2" id="KW-0328">Glycosyltransferase</keyword>
<keyword evidence="4 8" id="KW-0812">Transmembrane</keyword>
<feature type="transmembrane region" description="Helical" evidence="8">
    <location>
        <begin position="683"/>
        <end position="702"/>
    </location>
</feature>
<feature type="transmembrane region" description="Helical" evidence="8">
    <location>
        <begin position="76"/>
        <end position="96"/>
    </location>
</feature>
<name>A0AA41XHU1_9MICO</name>
<evidence type="ECO:0000256" key="2">
    <source>
        <dbReference type="ARBA" id="ARBA00022676"/>
    </source>
</evidence>
<dbReference type="InterPro" id="IPR050321">
    <property type="entry name" value="Glycosyltr_2/OpgH_subfam"/>
</dbReference>
<keyword evidence="5 8" id="KW-1133">Transmembrane helix</keyword>
<evidence type="ECO:0000313" key="11">
    <source>
        <dbReference type="Proteomes" id="UP001165587"/>
    </source>
</evidence>
<gene>
    <name evidence="10" type="ORF">N1028_05065</name>
</gene>
<organism evidence="10 11">
    <name type="scientific">Herbiconiux oxytropis</name>
    <dbReference type="NCBI Taxonomy" id="2970915"/>
    <lineage>
        <taxon>Bacteria</taxon>
        <taxon>Bacillati</taxon>
        <taxon>Actinomycetota</taxon>
        <taxon>Actinomycetes</taxon>
        <taxon>Micrococcales</taxon>
        <taxon>Microbacteriaceae</taxon>
        <taxon>Herbiconiux</taxon>
    </lineage>
</organism>
<dbReference type="EMBL" id="JANLCK010000002">
    <property type="protein sequence ID" value="MCS5725261.1"/>
    <property type="molecule type" value="Genomic_DNA"/>
</dbReference>
<keyword evidence="11" id="KW-1185">Reference proteome</keyword>
<evidence type="ECO:0000256" key="4">
    <source>
        <dbReference type="ARBA" id="ARBA00022692"/>
    </source>
</evidence>
<dbReference type="InterPro" id="IPR001173">
    <property type="entry name" value="Glyco_trans_2-like"/>
</dbReference>
<keyword evidence="6 8" id="KW-0472">Membrane</keyword>